<reference evidence="2 3" key="1">
    <citation type="submission" date="2020-04" db="EMBL/GenBank/DDBJ databases">
        <title>Nesterenkonia sp. nov., isolated from marine sediment.</title>
        <authorList>
            <person name="Zhang G."/>
        </authorList>
    </citation>
    <scope>NUCLEOTIDE SEQUENCE [LARGE SCALE GENOMIC DNA]</scope>
    <source>
        <strain evidence="2 3">MY13</strain>
    </source>
</reference>
<evidence type="ECO:0000313" key="2">
    <source>
        <dbReference type="EMBL" id="NLS08887.1"/>
    </source>
</evidence>
<keyword evidence="3" id="KW-1185">Reference proteome</keyword>
<proteinExistence type="predicted"/>
<evidence type="ECO:0000313" key="3">
    <source>
        <dbReference type="Proteomes" id="UP000523139"/>
    </source>
</evidence>
<dbReference type="InterPro" id="IPR041581">
    <property type="entry name" value="Glyoxalase_6"/>
</dbReference>
<gene>
    <name evidence="2" type="ORF">HGQ17_02490</name>
</gene>
<dbReference type="InterPro" id="IPR037523">
    <property type="entry name" value="VOC_core"/>
</dbReference>
<feature type="domain" description="VOC" evidence="1">
    <location>
        <begin position="15"/>
        <end position="139"/>
    </location>
</feature>
<sequence>MENNNTPPQNTSPVRQLRLVVHAEDFESALTFYRDVLRLPEEAAYEGDGDARVGILDAGRATLELANTEQVRMIDSVEAQGQPSARLRVAFEVDDAAIHTQQATAAGAQLTAEPTLTPWGSLNSRLEAPAGLQITLFQDVA</sequence>
<dbReference type="RefSeq" id="WP_168886360.1">
    <property type="nucleotide sequence ID" value="NZ_JABAHY010000001.1"/>
</dbReference>
<dbReference type="InterPro" id="IPR029068">
    <property type="entry name" value="Glyas_Bleomycin-R_OHBP_Dase"/>
</dbReference>
<dbReference type="Gene3D" id="3.10.180.10">
    <property type="entry name" value="2,3-Dihydroxybiphenyl 1,2-Dioxygenase, domain 1"/>
    <property type="match status" value="1"/>
</dbReference>
<evidence type="ECO:0000259" key="1">
    <source>
        <dbReference type="PROSITE" id="PS51819"/>
    </source>
</evidence>
<accession>A0A7X8YD90</accession>
<protein>
    <submittedName>
        <fullName evidence="2">VOC family protein</fullName>
    </submittedName>
</protein>
<dbReference type="PROSITE" id="PS51819">
    <property type="entry name" value="VOC"/>
    <property type="match status" value="1"/>
</dbReference>
<dbReference type="Proteomes" id="UP000523139">
    <property type="component" value="Unassembled WGS sequence"/>
</dbReference>
<name>A0A7X8YD90_9MICC</name>
<comment type="caution">
    <text evidence="2">The sequence shown here is derived from an EMBL/GenBank/DDBJ whole genome shotgun (WGS) entry which is preliminary data.</text>
</comment>
<organism evidence="2 3">
    <name type="scientific">Nesterenkonia sedimenti</name>
    <dbReference type="NCBI Taxonomy" id="1463632"/>
    <lineage>
        <taxon>Bacteria</taxon>
        <taxon>Bacillati</taxon>
        <taxon>Actinomycetota</taxon>
        <taxon>Actinomycetes</taxon>
        <taxon>Micrococcales</taxon>
        <taxon>Micrococcaceae</taxon>
        <taxon>Nesterenkonia</taxon>
    </lineage>
</organism>
<dbReference type="EMBL" id="JABAHY010000001">
    <property type="protein sequence ID" value="NLS08887.1"/>
    <property type="molecule type" value="Genomic_DNA"/>
</dbReference>
<dbReference type="AlphaFoldDB" id="A0A7X8YD90"/>
<dbReference type="Pfam" id="PF18029">
    <property type="entry name" value="Glyoxalase_6"/>
    <property type="match status" value="1"/>
</dbReference>
<dbReference type="SUPFAM" id="SSF54593">
    <property type="entry name" value="Glyoxalase/Bleomycin resistance protein/Dihydroxybiphenyl dioxygenase"/>
    <property type="match status" value="1"/>
</dbReference>